<reference evidence="2" key="1">
    <citation type="submission" date="2017-09" db="EMBL/GenBank/DDBJ databases">
        <title>Depth-based differentiation of microbial function through sediment-hosted aquifers and enrichment of novel symbionts in the deep terrestrial subsurface.</title>
        <authorList>
            <person name="Probst A.J."/>
            <person name="Ladd B."/>
            <person name="Jarett J.K."/>
            <person name="Geller-Mcgrath D.E."/>
            <person name="Sieber C.M.K."/>
            <person name="Emerson J.B."/>
            <person name="Anantharaman K."/>
            <person name="Thomas B.C."/>
            <person name="Malmstrom R."/>
            <person name="Stieglmeier M."/>
            <person name="Klingl A."/>
            <person name="Woyke T."/>
            <person name="Ryan C.M."/>
            <person name="Banfield J.F."/>
        </authorList>
    </citation>
    <scope>NUCLEOTIDE SEQUENCE [LARGE SCALE GENOMIC DNA]</scope>
</reference>
<comment type="caution">
    <text evidence="1">The sequence shown here is derived from an EMBL/GenBank/DDBJ whole genome shotgun (WGS) entry which is preliminary data.</text>
</comment>
<gene>
    <name evidence="1" type="ORF">COT79_01580</name>
</gene>
<evidence type="ECO:0000313" key="2">
    <source>
        <dbReference type="Proteomes" id="UP000231162"/>
    </source>
</evidence>
<evidence type="ECO:0000313" key="1">
    <source>
        <dbReference type="EMBL" id="PIS07002.1"/>
    </source>
</evidence>
<accession>A0A2M6R8X4</accession>
<dbReference type="AlphaFoldDB" id="A0A2M6R8X4"/>
<evidence type="ECO:0008006" key="3">
    <source>
        <dbReference type="Google" id="ProtNLM"/>
    </source>
</evidence>
<dbReference type="SUPFAM" id="SSF109604">
    <property type="entry name" value="HD-domain/PDEase-like"/>
    <property type="match status" value="1"/>
</dbReference>
<sequence length="338" mass="37714">MPETNGPDLESIATEKQHVEKATTLPEHVFASAHDVADYIDALEGAEITPELKEAVKTQMTEAIASIEEKYGTNGEGAKPFHDRDHTLEVISDAIRTFDIVAQAMPHLQLTGKDKLLTIIAAGYHDIEQDQPGQNEVQSGELCEQAMNKHPDLFSTEDVTKTKSMIGATTYNFKNHQQALTNPDTPLAELTDKKAVIERVVAGADFGGLGFFDRQWWRGNRLAKEILPPDKSFDPAESLFTNIQRLETWFEGQKKFLHDHIVYTKKIYGTDLAHAIHPHLEDNYKLYDAVERHIAHIKDSVATQPGSFSNADLERFMSTDPIVIGQIKEELGLTLGSL</sequence>
<name>A0A2M6R8X4_9BACT</name>
<proteinExistence type="predicted"/>
<dbReference type="EMBL" id="PEZX01000023">
    <property type="protein sequence ID" value="PIS07002.1"/>
    <property type="molecule type" value="Genomic_DNA"/>
</dbReference>
<protein>
    <recommendedName>
        <fullName evidence="3">HD/PDEase domain-containing protein</fullName>
    </recommendedName>
</protein>
<organism evidence="1 2">
    <name type="scientific">Candidatus Berkelbacteria bacterium CG10_big_fil_rev_8_21_14_0_10_43_14</name>
    <dbReference type="NCBI Taxonomy" id="1974515"/>
    <lineage>
        <taxon>Bacteria</taxon>
        <taxon>Candidatus Berkelbacteria</taxon>
    </lineage>
</organism>
<dbReference type="Gene3D" id="1.10.3210.10">
    <property type="entry name" value="Hypothetical protein af1432"/>
    <property type="match status" value="1"/>
</dbReference>
<dbReference type="Proteomes" id="UP000231162">
    <property type="component" value="Unassembled WGS sequence"/>
</dbReference>